<feature type="transmembrane region" description="Helical" evidence="1">
    <location>
        <begin position="464"/>
        <end position="485"/>
    </location>
</feature>
<evidence type="ECO:0000256" key="1">
    <source>
        <dbReference type="SAM" id="Phobius"/>
    </source>
</evidence>
<dbReference type="STRING" id="54.SAMN02745121_03826"/>
<evidence type="ECO:0000313" key="3">
    <source>
        <dbReference type="Proteomes" id="UP000199400"/>
    </source>
</evidence>
<sequence length="530" mass="53487">MQAFTGTGALIRLLVRRDRGALALWIAVMLAFPPINAAALARMFASTEQMQAFVRETEGNLLIVAFHGPIHAATGAGLVAWRSLLQVVFAAALGSMLFVIRHTRAEEDAGRRELVGAGAVGRLAGLTAALAVVIVADVAAAALLAGLLALVVGFPVAGSIAFAATLAAAGALFAGLAAVAGEVASSATSARKLAIGAFAGLWAVRMLGNAGEAAGGPGWVSWLSPLGWAGEVRAYADERWAVFGLFAAATVGVVALAYGLAARRDLGAGLLALGTGPDAAGRGLRGLVGLAWRLQRGPLLLATLALALIGAALGGIGAGFAEGLEASPSLAAWLAPLRGATLGDAFLALMLYVLVALVGAAHGVAAVLRGRAEETRGHLTWILATSASRTRWLGSHVGLALAGPPILALAAGLSAGSVDALTSGREERAAECLGLALTHVPAAWVMIGLATALFGRFPRAAGPLAWGVLALFTAQVALWEAGAITRPWLNPFTVSHPMLALDLRLLAVLGLAAAGLTIAGALAFRARDVG</sequence>
<accession>A0A1I1ZKN4</accession>
<feature type="transmembrane region" description="Helical" evidence="1">
    <location>
        <begin position="299"/>
        <end position="321"/>
    </location>
</feature>
<keyword evidence="1" id="KW-0812">Transmembrane</keyword>
<keyword evidence="1" id="KW-1133">Transmembrane helix</keyword>
<feature type="transmembrane region" description="Helical" evidence="1">
    <location>
        <begin position="240"/>
        <end position="261"/>
    </location>
</feature>
<feature type="transmembrane region" description="Helical" evidence="1">
    <location>
        <begin position="193"/>
        <end position="220"/>
    </location>
</feature>
<feature type="transmembrane region" description="Helical" evidence="1">
    <location>
        <begin position="397"/>
        <end position="416"/>
    </location>
</feature>
<dbReference type="Proteomes" id="UP000199400">
    <property type="component" value="Unassembled WGS sequence"/>
</dbReference>
<feature type="transmembrane region" description="Helical" evidence="1">
    <location>
        <begin position="436"/>
        <end position="457"/>
    </location>
</feature>
<proteinExistence type="predicted"/>
<dbReference type="EMBL" id="FOMX01000012">
    <property type="protein sequence ID" value="SFE32249.1"/>
    <property type="molecule type" value="Genomic_DNA"/>
</dbReference>
<organism evidence="2 3">
    <name type="scientific">Nannocystis exedens</name>
    <dbReference type="NCBI Taxonomy" id="54"/>
    <lineage>
        <taxon>Bacteria</taxon>
        <taxon>Pseudomonadati</taxon>
        <taxon>Myxococcota</taxon>
        <taxon>Polyangia</taxon>
        <taxon>Nannocystales</taxon>
        <taxon>Nannocystaceae</taxon>
        <taxon>Nannocystis</taxon>
    </lineage>
</organism>
<gene>
    <name evidence="2" type="ORF">SAMN02745121_03826</name>
</gene>
<reference evidence="3" key="1">
    <citation type="submission" date="2016-10" db="EMBL/GenBank/DDBJ databases">
        <authorList>
            <person name="Varghese N."/>
            <person name="Submissions S."/>
        </authorList>
    </citation>
    <scope>NUCLEOTIDE SEQUENCE [LARGE SCALE GENOMIC DNA]</scope>
    <source>
        <strain evidence="3">ATCC 25963</strain>
    </source>
</reference>
<evidence type="ECO:0000313" key="2">
    <source>
        <dbReference type="EMBL" id="SFE32249.1"/>
    </source>
</evidence>
<feature type="transmembrane region" description="Helical" evidence="1">
    <location>
        <begin position="505"/>
        <end position="524"/>
    </location>
</feature>
<keyword evidence="3" id="KW-1185">Reference proteome</keyword>
<feature type="transmembrane region" description="Helical" evidence="1">
    <location>
        <begin position="160"/>
        <end position="181"/>
    </location>
</feature>
<feature type="transmembrane region" description="Helical" evidence="1">
    <location>
        <begin position="79"/>
        <end position="100"/>
    </location>
</feature>
<feature type="transmembrane region" description="Helical" evidence="1">
    <location>
        <begin position="345"/>
        <end position="368"/>
    </location>
</feature>
<protein>
    <submittedName>
        <fullName evidence="2">ABC-2 type transport system permease protein</fullName>
    </submittedName>
</protein>
<feature type="transmembrane region" description="Helical" evidence="1">
    <location>
        <begin position="21"/>
        <end position="45"/>
    </location>
</feature>
<name>A0A1I1ZKN4_9BACT</name>
<keyword evidence="1" id="KW-0472">Membrane</keyword>
<feature type="transmembrane region" description="Helical" evidence="1">
    <location>
        <begin position="121"/>
        <end position="154"/>
    </location>
</feature>
<dbReference type="AlphaFoldDB" id="A0A1I1ZKN4"/>